<dbReference type="InterPro" id="IPR042002">
    <property type="entry name" value="Sortase_C"/>
</dbReference>
<name>A0A0F6TEI9_9CORY</name>
<keyword evidence="5" id="KW-1185">Reference proteome</keyword>
<keyword evidence="1 4" id="KW-0378">Hydrolase</keyword>
<reference evidence="4 5" key="1">
    <citation type="journal article" date="2015" name="Genome Announc.">
        <title>Complete Genome Sequence of Corynebacterium kutscheri DSM 20755, a Corynebacterial Type Strain with Remarkably Low G+C Content of Chromosomal DNA.</title>
        <authorList>
            <person name="Ruckert C."/>
            <person name="Albersmeier A."/>
            <person name="Winkler A."/>
            <person name="Tauch A."/>
        </authorList>
    </citation>
    <scope>NUCLEOTIDE SEQUENCE [LARGE SCALE GENOMIC DNA]</scope>
    <source>
        <strain evidence="4 5">DSM 20755</strain>
    </source>
</reference>
<dbReference type="KEGG" id="cku:UL82_09760"/>
<dbReference type="EMBL" id="CP011312">
    <property type="protein sequence ID" value="AKE42089.1"/>
    <property type="molecule type" value="Genomic_DNA"/>
</dbReference>
<evidence type="ECO:0000313" key="5">
    <source>
        <dbReference type="Proteomes" id="UP000033457"/>
    </source>
</evidence>
<dbReference type="HOGENOM" id="CLU_045680_1_2_11"/>
<dbReference type="Proteomes" id="UP000033457">
    <property type="component" value="Chromosome"/>
</dbReference>
<feature type="active site" description="Acyl-thioester intermediate" evidence="2">
    <location>
        <position position="237"/>
    </location>
</feature>
<dbReference type="CDD" id="cd05827">
    <property type="entry name" value="Sortase_C"/>
    <property type="match status" value="1"/>
</dbReference>
<dbReference type="InterPro" id="IPR023365">
    <property type="entry name" value="Sortase_dom-sf"/>
</dbReference>
<dbReference type="Gene3D" id="2.40.260.10">
    <property type="entry name" value="Sortase"/>
    <property type="match status" value="1"/>
</dbReference>
<dbReference type="GO" id="GO:0016787">
    <property type="term" value="F:hydrolase activity"/>
    <property type="evidence" value="ECO:0007669"/>
    <property type="project" value="UniProtKB-KW"/>
</dbReference>
<evidence type="ECO:0000313" key="4">
    <source>
        <dbReference type="EMBL" id="AKE42089.1"/>
    </source>
</evidence>
<feature type="transmembrane region" description="Helical" evidence="3">
    <location>
        <begin position="273"/>
        <end position="292"/>
    </location>
</feature>
<evidence type="ECO:0000256" key="3">
    <source>
        <dbReference type="SAM" id="Phobius"/>
    </source>
</evidence>
<evidence type="ECO:0000256" key="1">
    <source>
        <dbReference type="ARBA" id="ARBA00022801"/>
    </source>
</evidence>
<accession>A0A0F6TEI9</accession>
<organism evidence="4 5">
    <name type="scientific">Corynebacterium kutscheri</name>
    <dbReference type="NCBI Taxonomy" id="35755"/>
    <lineage>
        <taxon>Bacteria</taxon>
        <taxon>Bacillati</taxon>
        <taxon>Actinomycetota</taxon>
        <taxon>Actinomycetes</taxon>
        <taxon>Mycobacteriales</taxon>
        <taxon>Corynebacteriaceae</taxon>
        <taxon>Corynebacterium</taxon>
    </lineage>
</organism>
<keyword evidence="3" id="KW-1133">Transmembrane helix</keyword>
<keyword evidence="3" id="KW-0812">Transmembrane</keyword>
<dbReference type="AlphaFoldDB" id="A0A0F6TEI9"/>
<dbReference type="STRING" id="35755.UL82_09760"/>
<dbReference type="RefSeq" id="WP_046440667.1">
    <property type="nucleotide sequence ID" value="NZ_CP011312.1"/>
</dbReference>
<dbReference type="NCBIfam" id="NF033745">
    <property type="entry name" value="class_C_sortase"/>
    <property type="match status" value="1"/>
</dbReference>
<feature type="transmembrane region" description="Helical" evidence="3">
    <location>
        <begin position="23"/>
        <end position="44"/>
    </location>
</feature>
<dbReference type="EC" id="3.4.22.70" evidence="4"/>
<gene>
    <name evidence="4" type="primary">srtD</name>
    <name evidence="4" type="ORF">UL82_09760</name>
</gene>
<dbReference type="SUPFAM" id="SSF63817">
    <property type="entry name" value="Sortase"/>
    <property type="match status" value="1"/>
</dbReference>
<proteinExistence type="predicted"/>
<evidence type="ECO:0000256" key="2">
    <source>
        <dbReference type="PIRSR" id="PIRSR605754-1"/>
    </source>
</evidence>
<protein>
    <submittedName>
        <fullName evidence="4">Sortase family protein, LPXTG-site transpeptidase</fullName>
        <ecNumber evidence="4">3.4.22.70</ecNumber>
    </submittedName>
</protein>
<keyword evidence="3" id="KW-0472">Membrane</keyword>
<dbReference type="InterPro" id="IPR005754">
    <property type="entry name" value="Sortase"/>
</dbReference>
<feature type="active site" description="Proton donor/acceptor" evidence="2">
    <location>
        <position position="175"/>
    </location>
</feature>
<sequence length="307" mass="33273">MTTVTAQPENPIEDSPTESKKWVFSWLACFACVTAVAALLVGLYPATASWFSAREQARIVDSYGSQIENAKPRSSSELMALAHEYNAQLSAGASLDAWANIPRGTGMVEDVVPYKDQLRFDGSDVMSRIRIPKINVDLPIYHGTDDETLLKGAGHLEGTSLPVGGLGTHSVITAHRGLAEATMFTNLNKVGVGDRFTVETLGEVMTYEIRDTKVVSPENTEFLRANADQDLVTLVTCTPLGINTHRILVTAERVTPTPQADIEAARAKAEVGFPYSLLGLGIGIIIIGILFWRSGYLAVKKPHTDDE</sequence>
<dbReference type="OrthoDB" id="5242161at2"/>
<dbReference type="Pfam" id="PF04203">
    <property type="entry name" value="Sortase"/>
    <property type="match status" value="1"/>
</dbReference>
<dbReference type="NCBIfam" id="TIGR01076">
    <property type="entry name" value="sortase_fam"/>
    <property type="match status" value="1"/>
</dbReference>